<dbReference type="Proteomes" id="UP000664048">
    <property type="component" value="Unassembled WGS sequence"/>
</dbReference>
<name>A0A2S5DMQ6_9BURK</name>
<dbReference type="Proteomes" id="UP000238655">
    <property type="component" value="Unassembled WGS sequence"/>
</dbReference>
<evidence type="ECO:0000313" key="6">
    <source>
        <dbReference type="Proteomes" id="UP000238655"/>
    </source>
</evidence>
<dbReference type="AlphaFoldDB" id="A0A2S5DMQ6"/>
<organism evidence="4 6">
    <name type="scientific">Burkholderia contaminans</name>
    <dbReference type="NCBI Taxonomy" id="488447"/>
    <lineage>
        <taxon>Bacteria</taxon>
        <taxon>Pseudomonadati</taxon>
        <taxon>Pseudomonadota</taxon>
        <taxon>Betaproteobacteria</taxon>
        <taxon>Burkholderiales</taxon>
        <taxon>Burkholderiaceae</taxon>
        <taxon>Burkholderia</taxon>
        <taxon>Burkholderia cepacia complex</taxon>
    </lineage>
</organism>
<dbReference type="EMBL" id="JAUJQS010000034">
    <property type="protein sequence ID" value="MDN7569260.1"/>
    <property type="molecule type" value="Genomic_DNA"/>
</dbReference>
<dbReference type="Proteomes" id="UP001172109">
    <property type="component" value="Unassembled WGS sequence"/>
</dbReference>
<keyword evidence="5" id="KW-0614">Plasmid</keyword>
<geneLocation type="plasmid" evidence="5 8">
    <name>unnamed2</name>
</geneLocation>
<evidence type="ECO:0000313" key="4">
    <source>
        <dbReference type="EMBL" id="POZ80360.1"/>
    </source>
</evidence>
<sequence>MPRAKYMPTANDVLAAMRPRVAYAAYALASEFHLSAARIRPLLEAMVSQGTLSIAHVPNSRGYNVRIAGDKQTADSPVEEYVGVPAAPRTHVVLTGDLTVYAAEIKRRADLCMMVRR</sequence>
<reference evidence="3" key="5">
    <citation type="submission" date="2023-07" db="EMBL/GenBank/DDBJ databases">
        <title>A collection of bacterial strains from the Burkholderia cepacia Research Laboratory and Repository.</title>
        <authorList>
            <person name="Lipuma J."/>
            <person name="Spilker T."/>
            <person name="Caverly L."/>
        </authorList>
    </citation>
    <scope>NUCLEOTIDE SEQUENCE</scope>
    <source>
        <strain evidence="3">AU44979</strain>
    </source>
</reference>
<dbReference type="Proteomes" id="UP000611459">
    <property type="component" value="Unassembled WGS sequence"/>
</dbReference>
<reference evidence="4 6" key="1">
    <citation type="submission" date="2018-01" db="EMBL/GenBank/DDBJ databases">
        <title>Successful Treatment of Persistent Burkholderia cepacia Bacteremia with Ceftazidime-Avibactam.</title>
        <authorList>
            <person name="Tamma P."/>
            <person name="Fan Y."/>
            <person name="Bergman Y."/>
            <person name="Sick-Samuels A."/>
            <person name="Hsu A."/>
            <person name="Timp W."/>
            <person name="Simner P."/>
        </authorList>
    </citation>
    <scope>NUCLEOTIDE SEQUENCE [LARGE SCALE GENOMIC DNA]</scope>
    <source>
        <strain evidence="4 6">170816</strain>
    </source>
</reference>
<dbReference type="EMBL" id="PQVP01000004">
    <property type="protein sequence ID" value="POZ80360.1"/>
    <property type="molecule type" value="Genomic_DNA"/>
</dbReference>
<dbReference type="RefSeq" id="WP_027811072.1">
    <property type="nucleotide sequence ID" value="NZ_BSTW01000022.1"/>
</dbReference>
<dbReference type="EMBL" id="CP090644">
    <property type="protein sequence ID" value="WFN23895.1"/>
    <property type="molecule type" value="Genomic_DNA"/>
</dbReference>
<dbReference type="EMBL" id="JAGEMX010000032">
    <property type="protein sequence ID" value="MBO1835467.1"/>
    <property type="molecule type" value="Genomic_DNA"/>
</dbReference>
<gene>
    <name evidence="4" type="ORF">C3743_38545</name>
    <name evidence="2" type="ORF">J4M89_39415</name>
    <name evidence="1" type="ORF">JIN94_38810</name>
    <name evidence="5" type="ORF">LXE91_41500</name>
    <name evidence="3" type="ORF">QZM56_32645</name>
</gene>
<reference evidence="1" key="2">
    <citation type="submission" date="2021-01" db="EMBL/GenBank/DDBJ databases">
        <title>Outbreak of Burkholderia contaminns endophthalmitis traced to a clinical ventilation system.</title>
        <authorList>
            <person name="Lipuma J."/>
            <person name="Spilker T."/>
            <person name="Kratholm J."/>
        </authorList>
    </citation>
    <scope>NUCLEOTIDE SEQUENCE</scope>
    <source>
        <strain evidence="1">HI4954</strain>
    </source>
</reference>
<evidence type="ECO:0000313" key="5">
    <source>
        <dbReference type="EMBL" id="WFN23895.1"/>
    </source>
</evidence>
<accession>A0A2S5DMQ6</accession>
<reference evidence="5 8" key="4">
    <citation type="submission" date="2021-12" db="EMBL/GenBank/DDBJ databases">
        <title>Genomic and phenotypic characterization of three Burkholderia contaminans isolates recovered from different sources.</title>
        <authorList>
            <person name="Lopez De Volder A."/>
            <person name="Fan Y."/>
            <person name="Nunvar J."/>
            <person name="Herrera T."/>
            <person name="Timp W."/>
            <person name="Degrossi J."/>
        </authorList>
    </citation>
    <scope>NUCLEOTIDE SEQUENCE [LARGE SCALE GENOMIC DNA]</scope>
    <source>
        <strain evidence="5 8">LMG 23361</strain>
        <plasmid evidence="5 8">unnamed2</plasmid>
    </source>
</reference>
<evidence type="ECO:0000313" key="7">
    <source>
        <dbReference type="Proteomes" id="UP000664048"/>
    </source>
</evidence>
<reference evidence="2 7" key="3">
    <citation type="submission" date="2021-03" db="EMBL/GenBank/DDBJ databases">
        <title>Clinical course, treatment and visual outcome of an outbreak of Burkholderia contaminans endophthalmitis following cataract surgery.</title>
        <authorList>
            <person name="Lind C."/>
            <person name="Olsen K."/>
            <person name="Angelsen N.K."/>
            <person name="Krefting E.A."/>
            <person name="Fossen K."/>
            <person name="Gravningen K."/>
            <person name="Depoorter E."/>
            <person name="Vandamme P."/>
            <person name="Bertelsen G."/>
        </authorList>
    </citation>
    <scope>NUCLEOTIDE SEQUENCE [LARGE SCALE GENOMIC DNA]</scope>
    <source>
        <strain evidence="2 7">51242556</strain>
    </source>
</reference>
<evidence type="ECO:0000313" key="2">
    <source>
        <dbReference type="EMBL" id="MBO1835467.1"/>
    </source>
</evidence>
<protein>
    <submittedName>
        <fullName evidence="4">Uncharacterized protein</fullName>
    </submittedName>
</protein>
<dbReference type="Proteomes" id="UP001220209">
    <property type="component" value="Plasmid unnamed2"/>
</dbReference>
<evidence type="ECO:0000313" key="3">
    <source>
        <dbReference type="EMBL" id="MDN7569260.1"/>
    </source>
</evidence>
<dbReference type="EMBL" id="JAENIB010000038">
    <property type="protein sequence ID" value="MBK1935847.1"/>
    <property type="molecule type" value="Genomic_DNA"/>
</dbReference>
<evidence type="ECO:0000313" key="8">
    <source>
        <dbReference type="Proteomes" id="UP001220209"/>
    </source>
</evidence>
<keyword evidence="7" id="KW-1185">Reference proteome</keyword>
<evidence type="ECO:0000313" key="1">
    <source>
        <dbReference type="EMBL" id="MBK1935847.1"/>
    </source>
</evidence>
<proteinExistence type="predicted"/>